<name>A0A481Z136_9VIRU</name>
<evidence type="ECO:0000313" key="1">
    <source>
        <dbReference type="EMBL" id="QBK88396.1"/>
    </source>
</evidence>
<sequence length="822" mass="98816">MYKYKIAKYIYKLKNAPHYKKHLYQQKLKYYRSQQQSGGNVLHGGVETLEPRIIPEEEYVRAPIEETEEQRRIREIREQELQENIRRRHLRATIWNSTEFNKDSDKFNELRRQINTLTIWPGDKYKYILILFVIKGLVNIKNKDVLMNNVINQAKEYEKWIKQIEKFKKDNKISIRDRNNFVESFSYTIKPLFFVKKKIRQNGEEVEVDEPVDASDIFNIIRYTDVRLADKINEIIVIRDNRMRINTVNEITDINNHNTWINDIRNIGKHIIQIVPIYSEFSKKIDQVKELNKETKNWARRVVIFNIIALFHDYSLEQKQKIMNDTMILMGQYDGWVKQIDDIHNLSETYKKRLKAKIREFILYKDYSKLTLEQKQYNINTIIKLSKEYVKWINKIKDLKELELGEIQYFEGYISFAIIHQSEFSEEEKIQKIEKIIKLAKQYADFINQVNETTELRDEDKNVLKDKVRQIITSYVPVTQKLGIIDQYSKLIEYYKKVLDKINKLNIEATDKEDIIRELHSIINERTIVEAMKRIIKLDNYIESIEKWVEQINKLDIEKEDKNRYIYSLVWQTLPRQRLTELQKESIAKNIIRLAKLHNSLQIEIKKLDLGKYDDGVSVFLNLSTDLNTEREHLNNLRAITSDLWDLDEDKMEKTKLKANNVLKEAKIYSNFMTAFNKLKFDPDDKSIGMAFLSYFRYKIFYKDINIREKNEQAIKLIDRIKRYIDGINKIKELVLNEETIHEIITLYNNIIEIPDFRENIFNEKKEKEMNLIVDRAKKYYYIIYNSEDFKRSDIYDIIFDPEKDDQDIQLALKALQSGEQF</sequence>
<accession>A0A481Z136</accession>
<organism evidence="1">
    <name type="scientific">Mimivirus LCMiAC01</name>
    <dbReference type="NCBI Taxonomy" id="2506608"/>
    <lineage>
        <taxon>Viruses</taxon>
        <taxon>Varidnaviria</taxon>
        <taxon>Bamfordvirae</taxon>
        <taxon>Nucleocytoviricota</taxon>
        <taxon>Megaviricetes</taxon>
        <taxon>Imitervirales</taxon>
        <taxon>Mimiviridae</taxon>
        <taxon>Klosneuvirinae</taxon>
    </lineage>
</organism>
<dbReference type="EMBL" id="MK500388">
    <property type="protein sequence ID" value="QBK88396.1"/>
    <property type="molecule type" value="Genomic_DNA"/>
</dbReference>
<gene>
    <name evidence="1" type="ORF">LCMiAC01_00600</name>
</gene>
<reference evidence="1" key="1">
    <citation type="journal article" date="2019" name="MBio">
        <title>Virus Genomes from Deep Sea Sediments Expand the Ocean Megavirome and Support Independent Origins of Viral Gigantism.</title>
        <authorList>
            <person name="Backstrom D."/>
            <person name="Yutin N."/>
            <person name="Jorgensen S.L."/>
            <person name="Dharamshi J."/>
            <person name="Homa F."/>
            <person name="Zaremba-Niedwiedzka K."/>
            <person name="Spang A."/>
            <person name="Wolf Y.I."/>
            <person name="Koonin E.V."/>
            <person name="Ettema T.J."/>
        </authorList>
    </citation>
    <scope>NUCLEOTIDE SEQUENCE</scope>
</reference>
<protein>
    <submittedName>
        <fullName evidence="1">Uncharacterized protein</fullName>
    </submittedName>
</protein>
<proteinExistence type="predicted"/>